<sequence>MKKDTLKKVPALRSENGALTGGFSSLSIDQMRKLKGGGNMQCNNKVRCLEGSHTQCNNTGTCFTDSDIDLGLG</sequence>
<dbReference type="EMBL" id="JANZQH010000002">
    <property type="protein sequence ID" value="MCT2406849.1"/>
    <property type="molecule type" value="Genomic_DNA"/>
</dbReference>
<keyword evidence="2" id="KW-1185">Reference proteome</keyword>
<evidence type="ECO:0000313" key="2">
    <source>
        <dbReference type="Proteomes" id="UP001142057"/>
    </source>
</evidence>
<accession>A0ABT2IE06</accession>
<protein>
    <recommendedName>
        <fullName evidence="3">Natural product</fullName>
    </recommendedName>
</protein>
<proteinExistence type="predicted"/>
<gene>
    <name evidence="1" type="ORF">NZD88_04670</name>
</gene>
<dbReference type="RefSeq" id="WP_259827803.1">
    <property type="nucleotide sequence ID" value="NZ_JANZQH010000002.1"/>
</dbReference>
<evidence type="ECO:0008006" key="3">
    <source>
        <dbReference type="Google" id="ProtNLM"/>
    </source>
</evidence>
<reference evidence="1" key="1">
    <citation type="submission" date="2022-08" db="EMBL/GenBank/DDBJ databases">
        <title>Chryseobacterium antibioticum,isolated from the rhizosphere soil of Pyrola in Tibet.</title>
        <authorList>
            <person name="Kan Y."/>
        </authorList>
    </citation>
    <scope>NUCLEOTIDE SEQUENCE</scope>
    <source>
        <strain evidence="1">Pc2-12</strain>
    </source>
</reference>
<organism evidence="1 2">
    <name type="scientific">Chryseobacterium pyrolae</name>
    <dbReference type="NCBI Taxonomy" id="2987481"/>
    <lineage>
        <taxon>Bacteria</taxon>
        <taxon>Pseudomonadati</taxon>
        <taxon>Bacteroidota</taxon>
        <taxon>Flavobacteriia</taxon>
        <taxon>Flavobacteriales</taxon>
        <taxon>Weeksellaceae</taxon>
        <taxon>Chryseobacterium group</taxon>
        <taxon>Chryseobacterium</taxon>
    </lineage>
</organism>
<evidence type="ECO:0000313" key="1">
    <source>
        <dbReference type="EMBL" id="MCT2406849.1"/>
    </source>
</evidence>
<dbReference type="Proteomes" id="UP001142057">
    <property type="component" value="Unassembled WGS sequence"/>
</dbReference>
<name>A0ABT2IE06_9FLAO</name>
<comment type="caution">
    <text evidence="1">The sequence shown here is derived from an EMBL/GenBank/DDBJ whole genome shotgun (WGS) entry which is preliminary data.</text>
</comment>